<dbReference type="EMBL" id="VSSQ01006787">
    <property type="protein sequence ID" value="MPM33862.1"/>
    <property type="molecule type" value="Genomic_DNA"/>
</dbReference>
<protein>
    <recommendedName>
        <fullName evidence="2">Gliding motility-associated C-terminal domain-containing protein</fullName>
    </recommendedName>
</protein>
<organism evidence="1">
    <name type="scientific">bioreactor metagenome</name>
    <dbReference type="NCBI Taxonomy" id="1076179"/>
    <lineage>
        <taxon>unclassified sequences</taxon>
        <taxon>metagenomes</taxon>
        <taxon>ecological metagenomes</taxon>
    </lineage>
</organism>
<accession>A0A644YZG2</accession>
<evidence type="ECO:0000313" key="1">
    <source>
        <dbReference type="EMBL" id="MPM33862.1"/>
    </source>
</evidence>
<gene>
    <name evidence="1" type="ORF">SDC9_80443</name>
</gene>
<reference evidence="1" key="1">
    <citation type="submission" date="2019-08" db="EMBL/GenBank/DDBJ databases">
        <authorList>
            <person name="Kucharzyk K."/>
            <person name="Murdoch R.W."/>
            <person name="Higgins S."/>
            <person name="Loffler F."/>
        </authorList>
    </citation>
    <scope>NUCLEOTIDE SEQUENCE</scope>
</reference>
<sequence>MLVDLGADTTVCPGVPVSLDAAQAGATYEWNTAATTGSISVSSPGTYWVIVSQGNCSGSDTIDVFNYPEVIVNLGADRSICPGDEITLDAGNPGATYIWSTGASTQSVVVSADGQYSVFVSMNGCSGDDDIFITMLQDPFVDLGADEVLCEGLTKVLYASFPASDYVWQDGSAYDFYYVTSSGTYSVSVSNSCGTVSDTAEITFIDCDCSVFIPSAFSPTRDEINDKFLPVSTCGWRKFDLMIYNRWGKMLFRSQDGEAGWDGLYDGELVPQGIYTYVLHYTKDTPDNIAEVTYGYVMVLTQP</sequence>
<dbReference type="AlphaFoldDB" id="A0A644YZG2"/>
<dbReference type="InterPro" id="IPR026341">
    <property type="entry name" value="T9SS_type_B"/>
</dbReference>
<proteinExistence type="predicted"/>
<dbReference type="NCBIfam" id="TIGR04131">
    <property type="entry name" value="Bac_Flav_CTERM"/>
    <property type="match status" value="1"/>
</dbReference>
<name>A0A644YZG2_9ZZZZ</name>
<comment type="caution">
    <text evidence="1">The sequence shown here is derived from an EMBL/GenBank/DDBJ whole genome shotgun (WGS) entry which is preliminary data.</text>
</comment>
<evidence type="ECO:0008006" key="2">
    <source>
        <dbReference type="Google" id="ProtNLM"/>
    </source>
</evidence>
<dbReference type="Pfam" id="PF13585">
    <property type="entry name" value="CHU_C"/>
    <property type="match status" value="1"/>
</dbReference>